<dbReference type="EMBL" id="JABUFE010000002">
    <property type="protein sequence ID" value="NSX54345.1"/>
    <property type="molecule type" value="Genomic_DNA"/>
</dbReference>
<name>A0ABX2IP62_9RHOB</name>
<dbReference type="InterPro" id="IPR036629">
    <property type="entry name" value="YjbJ_sf"/>
</dbReference>
<reference evidence="3 4" key="1">
    <citation type="submission" date="2020-06" db="EMBL/GenBank/DDBJ databases">
        <title>Sulfitobacter algicola sp. nov., isolated from green algae.</title>
        <authorList>
            <person name="Wang C."/>
        </authorList>
    </citation>
    <scope>NUCLEOTIDE SEQUENCE [LARGE SCALE GENOMIC DNA]</scope>
    <source>
        <strain evidence="3 4">1151</strain>
    </source>
</reference>
<protein>
    <submittedName>
        <fullName evidence="3">CsbD family protein</fullName>
    </submittedName>
</protein>
<dbReference type="InterPro" id="IPR026042">
    <property type="entry name" value="YjbJ"/>
</dbReference>
<sequence>MNMDRIQGNWKQFKGKAQEKWGELTNDELDQAEGNREQLVGLIQSKYGKAREEAEKEVDEWAEKQ</sequence>
<evidence type="ECO:0000313" key="4">
    <source>
        <dbReference type="Proteomes" id="UP000777935"/>
    </source>
</evidence>
<comment type="caution">
    <text evidence="3">The sequence shown here is derived from an EMBL/GenBank/DDBJ whole genome shotgun (WGS) entry which is preliminary data.</text>
</comment>
<dbReference type="InterPro" id="IPR050423">
    <property type="entry name" value="UPF0337_stress_rsp"/>
</dbReference>
<organism evidence="3 4">
    <name type="scientific">Parasulfitobacter algicola</name>
    <dbReference type="NCBI Taxonomy" id="2614809"/>
    <lineage>
        <taxon>Bacteria</taxon>
        <taxon>Pseudomonadati</taxon>
        <taxon>Pseudomonadota</taxon>
        <taxon>Alphaproteobacteria</taxon>
        <taxon>Rhodobacterales</taxon>
        <taxon>Roseobacteraceae</taxon>
        <taxon>Parasulfitobacter</taxon>
    </lineage>
</organism>
<keyword evidence="4" id="KW-1185">Reference proteome</keyword>
<dbReference type="SUPFAM" id="SSF69047">
    <property type="entry name" value="Hypothetical protein YjbJ"/>
    <property type="match status" value="1"/>
</dbReference>
<dbReference type="PANTHER" id="PTHR34977:SF1">
    <property type="entry name" value="UPF0337 PROTEIN YJBJ"/>
    <property type="match status" value="1"/>
</dbReference>
<feature type="domain" description="CsbD-like" evidence="2">
    <location>
        <begin position="4"/>
        <end position="56"/>
    </location>
</feature>
<proteinExistence type="inferred from homology"/>
<accession>A0ABX2IP62</accession>
<dbReference type="RefSeq" id="WP_174136251.1">
    <property type="nucleotide sequence ID" value="NZ_JABUFE010000002.1"/>
</dbReference>
<dbReference type="Gene3D" id="1.10.1470.10">
    <property type="entry name" value="YjbJ"/>
    <property type="match status" value="1"/>
</dbReference>
<evidence type="ECO:0000256" key="1">
    <source>
        <dbReference type="ARBA" id="ARBA00009129"/>
    </source>
</evidence>
<dbReference type="PIRSF" id="PIRSF039008">
    <property type="entry name" value="YjbJ"/>
    <property type="match status" value="1"/>
</dbReference>
<evidence type="ECO:0000259" key="2">
    <source>
        <dbReference type="Pfam" id="PF05532"/>
    </source>
</evidence>
<evidence type="ECO:0000313" key="3">
    <source>
        <dbReference type="EMBL" id="NSX54345.1"/>
    </source>
</evidence>
<comment type="similarity">
    <text evidence="1">Belongs to the UPF0337 (CsbD) family.</text>
</comment>
<dbReference type="Proteomes" id="UP000777935">
    <property type="component" value="Unassembled WGS sequence"/>
</dbReference>
<dbReference type="InterPro" id="IPR008462">
    <property type="entry name" value="CsbD"/>
</dbReference>
<gene>
    <name evidence="3" type="ORF">HRQ87_05980</name>
</gene>
<dbReference type="PANTHER" id="PTHR34977">
    <property type="entry name" value="UPF0337 PROTEIN YJBJ"/>
    <property type="match status" value="1"/>
</dbReference>
<dbReference type="Pfam" id="PF05532">
    <property type="entry name" value="CsbD"/>
    <property type="match status" value="1"/>
</dbReference>